<dbReference type="PANTHER" id="PTHR21299">
    <property type="entry name" value="CYTIDYLATE KINASE/PANTOATE-BETA-ALANINE LIGASE"/>
    <property type="match status" value="1"/>
</dbReference>
<dbReference type="Gene3D" id="3.30.1300.10">
    <property type="entry name" value="Pantoate-beta-alanine ligase, C-terminal domain"/>
    <property type="match status" value="1"/>
</dbReference>
<dbReference type="GO" id="GO:0005829">
    <property type="term" value="C:cytosol"/>
    <property type="evidence" value="ECO:0007669"/>
    <property type="project" value="TreeGrafter"/>
</dbReference>
<reference evidence="9 10" key="1">
    <citation type="journal article" date="2015" name="Genome Announc.">
        <title>Complete Genome Sequence of the Type Strain Corynebacterium mustelae DSM 45274, Isolated from Various Tissues of a Male Ferret with Lethal Sepsis.</title>
        <authorList>
            <person name="Ruckert C."/>
            <person name="Eimer J."/>
            <person name="Winkler A."/>
            <person name="Tauch A."/>
        </authorList>
    </citation>
    <scope>NUCLEOTIDE SEQUENCE [LARGE SCALE GENOMIC DNA]</scope>
    <source>
        <strain evidence="9 10">DSM 45274</strain>
    </source>
</reference>
<name>A0A0G3H0M6_9CORY</name>
<dbReference type="InterPro" id="IPR014729">
    <property type="entry name" value="Rossmann-like_a/b/a_fold"/>
</dbReference>
<evidence type="ECO:0000256" key="5">
    <source>
        <dbReference type="ARBA" id="ARBA00022655"/>
    </source>
</evidence>
<evidence type="ECO:0000313" key="9">
    <source>
        <dbReference type="EMBL" id="AKK06966.1"/>
    </source>
</evidence>
<evidence type="ECO:0000256" key="1">
    <source>
        <dbReference type="ARBA" id="ARBA00004990"/>
    </source>
</evidence>
<evidence type="ECO:0000256" key="3">
    <source>
        <dbReference type="ARBA" id="ARBA00012219"/>
    </source>
</evidence>
<gene>
    <name evidence="9" type="ORF">CMUST_13360</name>
</gene>
<accession>A0A0G3H0M6</accession>
<comment type="catalytic activity">
    <reaction evidence="8">
        <text>(R)-pantoate + beta-alanine + ATP = (R)-pantothenate + AMP + diphosphate + H(+)</text>
        <dbReference type="Rhea" id="RHEA:10912"/>
        <dbReference type="ChEBI" id="CHEBI:15378"/>
        <dbReference type="ChEBI" id="CHEBI:15980"/>
        <dbReference type="ChEBI" id="CHEBI:29032"/>
        <dbReference type="ChEBI" id="CHEBI:30616"/>
        <dbReference type="ChEBI" id="CHEBI:33019"/>
        <dbReference type="ChEBI" id="CHEBI:57966"/>
        <dbReference type="ChEBI" id="CHEBI:456215"/>
        <dbReference type="EC" id="6.3.2.1"/>
    </reaction>
</comment>
<proteinExistence type="inferred from homology"/>
<dbReference type="InterPro" id="IPR042176">
    <property type="entry name" value="Pantoate_ligase_C"/>
</dbReference>
<dbReference type="GO" id="GO:0015940">
    <property type="term" value="P:pantothenate biosynthetic process"/>
    <property type="evidence" value="ECO:0007669"/>
    <property type="project" value="UniProtKB-UniPathway"/>
</dbReference>
<dbReference type="SUPFAM" id="SSF52374">
    <property type="entry name" value="Nucleotidylyl transferase"/>
    <property type="match status" value="1"/>
</dbReference>
<evidence type="ECO:0000256" key="4">
    <source>
        <dbReference type="ARBA" id="ARBA00022598"/>
    </source>
</evidence>
<reference evidence="10" key="2">
    <citation type="submission" date="2015-05" db="EMBL/GenBank/DDBJ databases">
        <title>Complete genome sequence of Corynebacterium mustelae DSM 45274, isolated from various tissues of a male ferret with lethal sepsis.</title>
        <authorList>
            <person name="Ruckert C."/>
            <person name="Albersmeier A."/>
            <person name="Winkler A."/>
            <person name="Tauch A."/>
        </authorList>
    </citation>
    <scope>NUCLEOTIDE SEQUENCE [LARGE SCALE GENOMIC DNA]</scope>
    <source>
        <strain evidence="10">DSM 45274</strain>
    </source>
</reference>
<comment type="pathway">
    <text evidence="1">Cofactor biosynthesis; (R)-pantothenate biosynthesis; (R)-pantothenate from (R)-pantoate and beta-alanine: step 1/1.</text>
</comment>
<evidence type="ECO:0000256" key="8">
    <source>
        <dbReference type="ARBA" id="ARBA00048258"/>
    </source>
</evidence>
<dbReference type="EMBL" id="CP011542">
    <property type="protein sequence ID" value="AKK06966.1"/>
    <property type="molecule type" value="Genomic_DNA"/>
</dbReference>
<dbReference type="AlphaFoldDB" id="A0A0G3H0M6"/>
<protein>
    <recommendedName>
        <fullName evidence="3">pantoate--beta-alanine ligase (AMP-forming)</fullName>
        <ecNumber evidence="3">6.3.2.1</ecNumber>
    </recommendedName>
</protein>
<dbReference type="PATRIC" id="fig|571915.4.peg.2865"/>
<dbReference type="UniPathway" id="UPA00028">
    <property type="reaction ID" value="UER00005"/>
</dbReference>
<evidence type="ECO:0000256" key="6">
    <source>
        <dbReference type="ARBA" id="ARBA00022741"/>
    </source>
</evidence>
<comment type="similarity">
    <text evidence="2">Belongs to the pantothenate synthetase family.</text>
</comment>
<dbReference type="OrthoDB" id="9773087at2"/>
<keyword evidence="10" id="KW-1185">Reference proteome</keyword>
<dbReference type="EC" id="6.3.2.1" evidence="3"/>
<dbReference type="KEGG" id="cmv:CMUST_13360"/>
<keyword evidence="6" id="KW-0547">Nucleotide-binding</keyword>
<evidence type="ECO:0000256" key="2">
    <source>
        <dbReference type="ARBA" id="ARBA00009256"/>
    </source>
</evidence>
<organism evidence="9 10">
    <name type="scientific">Corynebacterium mustelae</name>
    <dbReference type="NCBI Taxonomy" id="571915"/>
    <lineage>
        <taxon>Bacteria</taxon>
        <taxon>Bacillati</taxon>
        <taxon>Actinomycetota</taxon>
        <taxon>Actinomycetes</taxon>
        <taxon>Mycobacteriales</taxon>
        <taxon>Corynebacteriaceae</taxon>
        <taxon>Corynebacterium</taxon>
    </lineage>
</organism>
<dbReference type="Pfam" id="PF02569">
    <property type="entry name" value="Pantoate_ligase"/>
    <property type="match status" value="1"/>
</dbReference>
<dbReference type="GO" id="GO:0005524">
    <property type="term" value="F:ATP binding"/>
    <property type="evidence" value="ECO:0007669"/>
    <property type="project" value="UniProtKB-KW"/>
</dbReference>
<dbReference type="STRING" id="571915.CMUST_13360"/>
<dbReference type="GO" id="GO:0004592">
    <property type="term" value="F:pantoate-beta-alanine ligase activity"/>
    <property type="evidence" value="ECO:0007669"/>
    <property type="project" value="UniProtKB-EC"/>
</dbReference>
<keyword evidence="4 9" id="KW-0436">Ligase</keyword>
<sequence length="251" mass="26391">MIARVFRGKGRPVVLVPLQTHFHAGHAALLRAARRIPGAVTIVAAHPSIDRRMLVDAHIDAVFRYTDETLWPNGKRTTIAVADRGMLPPAHLSADATRILALINAVGCSDVILGENNYELLVTVQHAITDLHFPTTVHSVPTVRMPGGVAVSAKNLDIPASSQEQLLALSAALTAGAHASEHGTGAVLAAVRSVLSAANLTADYIELFAPTLAPAPETGDARLFAAVTINGQQFHDSVGLPLGIGFKNLEA</sequence>
<dbReference type="Gene3D" id="3.40.50.620">
    <property type="entry name" value="HUPs"/>
    <property type="match status" value="1"/>
</dbReference>
<evidence type="ECO:0000256" key="7">
    <source>
        <dbReference type="ARBA" id="ARBA00022840"/>
    </source>
</evidence>
<dbReference type="InterPro" id="IPR003721">
    <property type="entry name" value="Pantoate_ligase"/>
</dbReference>
<dbReference type="PANTHER" id="PTHR21299:SF1">
    <property type="entry name" value="PANTOATE--BETA-ALANINE LIGASE"/>
    <property type="match status" value="1"/>
</dbReference>
<evidence type="ECO:0000313" key="10">
    <source>
        <dbReference type="Proteomes" id="UP000035199"/>
    </source>
</evidence>
<dbReference type="Proteomes" id="UP000035199">
    <property type="component" value="Chromosome"/>
</dbReference>
<keyword evidence="5" id="KW-0566">Pantothenate biosynthesis</keyword>
<keyword evidence="7" id="KW-0067">ATP-binding</keyword>